<keyword evidence="3" id="KW-0479">Metal-binding</keyword>
<accession>A0AAN6WVQ6</accession>
<dbReference type="GO" id="GO:0008270">
    <property type="term" value="F:zinc ion binding"/>
    <property type="evidence" value="ECO:0007669"/>
    <property type="project" value="UniProtKB-KW"/>
</dbReference>
<evidence type="ECO:0000313" key="12">
    <source>
        <dbReference type="Proteomes" id="UP001302126"/>
    </source>
</evidence>
<evidence type="ECO:0000256" key="3">
    <source>
        <dbReference type="ARBA" id="ARBA00022723"/>
    </source>
</evidence>
<evidence type="ECO:0000256" key="5">
    <source>
        <dbReference type="ARBA" id="ARBA00022771"/>
    </source>
</evidence>
<feature type="domain" description="RING-type" evidence="10">
    <location>
        <begin position="285"/>
        <end position="597"/>
    </location>
</feature>
<keyword evidence="9" id="KW-0812">Transmembrane</keyword>
<dbReference type="InterPro" id="IPR051628">
    <property type="entry name" value="LUBAC_E3_Ligases"/>
</dbReference>
<dbReference type="InterPro" id="IPR047546">
    <property type="entry name" value="Rcat_RBR_RNF216"/>
</dbReference>
<keyword evidence="6" id="KW-0833">Ubl conjugation pathway</keyword>
<keyword evidence="4" id="KW-0677">Repeat</keyword>
<evidence type="ECO:0000256" key="4">
    <source>
        <dbReference type="ARBA" id="ARBA00022737"/>
    </source>
</evidence>
<keyword evidence="9" id="KW-0472">Membrane</keyword>
<sequence length="686" mass="75753">MGLTNLISSSSSTANRTAKVAAAKKEIPPATAADGAGTSTALSQYIAEDAQIQPADAEPPDLRELNACLDALAAVFPDVQIEVFRELLTNFDGESRLALAADALLKNHATWVKGRWRVAKEGEGQRPPSPPTVDAGFPPIPKREAFRSPEYKAAVQALAWQEFKGLSRSAVNAVLAESNYAYLEARETLVELSTKSWRYTISSFFRGKKVISAAEAAHHPLVIYKSTGQGSIVPTIKTTGNAELDMELFRSLIKPLRRKHKQEVEAKDRQLAMDLNNAEAEETENLFECSCCYTESTWEEIVSCSAEGHLVCFRCVQHTLTEAVFGQGFQRTVDKATGTLCCPAATGSECKGIISSDQLHRAMMAEAGGAEKLLKLDQRLVDNSLAAIGLPLIHCPFCPYAEIDDIYLPASASHTPVQQHKLYNLITLGVVFIIFFYSWPIPFILLTTTLTLILQTTPKISSLIDSEFRAALQRHHRRRRGLRFTCRNESCLKQSCLSCNKAWVDMHICHESSLVALRTQVEQAMSMAIKRVCPKCNTSFVKSQGCNKLVCVCGYKMCYVCRKDIGPSRSNEAGGEEGYQHFCNHFRAVLGGCTQCNKCNLWESEDTEAVLQKAKEEAEQKWRATEDRNLTGAEMTYIATGLSASGIGGLERRGAGEGLLGRLMSERRLPRVEEVADLGVEYFYLY</sequence>
<dbReference type="AlphaFoldDB" id="A0AAN6WVQ6"/>
<evidence type="ECO:0000256" key="2">
    <source>
        <dbReference type="ARBA" id="ARBA00022679"/>
    </source>
</evidence>
<dbReference type="PROSITE" id="PS51873">
    <property type="entry name" value="TRIAD"/>
    <property type="match status" value="1"/>
</dbReference>
<keyword evidence="7" id="KW-0862">Zinc</keyword>
<reference evidence="11" key="1">
    <citation type="journal article" date="2023" name="Mol. Phylogenet. Evol.">
        <title>Genome-scale phylogeny and comparative genomics of the fungal order Sordariales.</title>
        <authorList>
            <person name="Hensen N."/>
            <person name="Bonometti L."/>
            <person name="Westerberg I."/>
            <person name="Brannstrom I.O."/>
            <person name="Guillou S."/>
            <person name="Cros-Aarteil S."/>
            <person name="Calhoun S."/>
            <person name="Haridas S."/>
            <person name="Kuo A."/>
            <person name="Mondo S."/>
            <person name="Pangilinan J."/>
            <person name="Riley R."/>
            <person name="LaButti K."/>
            <person name="Andreopoulos B."/>
            <person name="Lipzen A."/>
            <person name="Chen C."/>
            <person name="Yan M."/>
            <person name="Daum C."/>
            <person name="Ng V."/>
            <person name="Clum A."/>
            <person name="Steindorff A."/>
            <person name="Ohm R.A."/>
            <person name="Martin F."/>
            <person name="Silar P."/>
            <person name="Natvig D.O."/>
            <person name="Lalanne C."/>
            <person name="Gautier V."/>
            <person name="Ament-Velasquez S.L."/>
            <person name="Kruys A."/>
            <person name="Hutchinson M.I."/>
            <person name="Powell A.J."/>
            <person name="Barry K."/>
            <person name="Miller A.N."/>
            <person name="Grigoriev I.V."/>
            <person name="Debuchy R."/>
            <person name="Gladieux P."/>
            <person name="Hiltunen Thoren M."/>
            <person name="Johannesson H."/>
        </authorList>
    </citation>
    <scope>NUCLEOTIDE SEQUENCE</scope>
    <source>
        <strain evidence="11">PSN309</strain>
    </source>
</reference>
<keyword evidence="2" id="KW-0808">Transferase</keyword>
<dbReference type="InterPro" id="IPR047544">
    <property type="entry name" value="RING-HC_RBR_RNF216"/>
</dbReference>
<dbReference type="PANTHER" id="PTHR22770:SF42">
    <property type="entry name" value="FINGER PROTEIN (ZIN), PUTATIVE (AFU_ORTHOLOGUE AFUA_4G03910)-RELATED"/>
    <property type="match status" value="1"/>
</dbReference>
<evidence type="ECO:0000259" key="10">
    <source>
        <dbReference type="PROSITE" id="PS51873"/>
    </source>
</evidence>
<keyword evidence="9" id="KW-1133">Transmembrane helix</keyword>
<evidence type="ECO:0000256" key="9">
    <source>
        <dbReference type="SAM" id="Phobius"/>
    </source>
</evidence>
<dbReference type="InterPro" id="IPR044066">
    <property type="entry name" value="TRIAD_supradom"/>
</dbReference>
<gene>
    <name evidence="11" type="ORF">QBC35DRAFT_148831</name>
</gene>
<dbReference type="Pfam" id="PF26112">
    <property type="entry name" value="UBA_RNF216"/>
    <property type="match status" value="1"/>
</dbReference>
<dbReference type="EMBL" id="MU864377">
    <property type="protein sequence ID" value="KAK4189273.1"/>
    <property type="molecule type" value="Genomic_DNA"/>
</dbReference>
<feature type="region of interest" description="Disordered" evidence="8">
    <location>
        <begin position="1"/>
        <end position="36"/>
    </location>
</feature>
<dbReference type="CDD" id="cd20353">
    <property type="entry name" value="Rcat_RBR_RNF216"/>
    <property type="match status" value="1"/>
</dbReference>
<comment type="caution">
    <text evidence="11">The sequence shown here is derived from an EMBL/GenBank/DDBJ whole genome shotgun (WGS) entry which is preliminary data.</text>
</comment>
<dbReference type="SUPFAM" id="SSF57850">
    <property type="entry name" value="RING/U-box"/>
    <property type="match status" value="1"/>
</dbReference>
<dbReference type="CDD" id="cd16630">
    <property type="entry name" value="RING-HC_RBR_RNF216"/>
    <property type="match status" value="1"/>
</dbReference>
<feature type="transmembrane region" description="Helical" evidence="9">
    <location>
        <begin position="425"/>
        <end position="454"/>
    </location>
</feature>
<reference evidence="11" key="2">
    <citation type="submission" date="2023-05" db="EMBL/GenBank/DDBJ databases">
        <authorList>
            <consortium name="Lawrence Berkeley National Laboratory"/>
            <person name="Steindorff A."/>
            <person name="Hensen N."/>
            <person name="Bonometti L."/>
            <person name="Westerberg I."/>
            <person name="Brannstrom I.O."/>
            <person name="Guillou S."/>
            <person name="Cros-Aarteil S."/>
            <person name="Calhoun S."/>
            <person name="Haridas S."/>
            <person name="Kuo A."/>
            <person name="Mondo S."/>
            <person name="Pangilinan J."/>
            <person name="Riley R."/>
            <person name="Labutti K."/>
            <person name="Andreopoulos B."/>
            <person name="Lipzen A."/>
            <person name="Chen C."/>
            <person name="Yanf M."/>
            <person name="Daum C."/>
            <person name="Ng V."/>
            <person name="Clum A."/>
            <person name="Ohm R."/>
            <person name="Martin F."/>
            <person name="Silar P."/>
            <person name="Natvig D."/>
            <person name="Lalanne C."/>
            <person name="Gautier V."/>
            <person name="Ament-Velasquez S.L."/>
            <person name="Kruys A."/>
            <person name="Hutchinson M.I."/>
            <person name="Powell A.J."/>
            <person name="Barry K."/>
            <person name="Miller A.N."/>
            <person name="Grigoriev I.V."/>
            <person name="Debuchy R."/>
            <person name="Gladieux P."/>
            <person name="Thoren M.H."/>
            <person name="Johannesson H."/>
        </authorList>
    </citation>
    <scope>NUCLEOTIDE SEQUENCE</scope>
    <source>
        <strain evidence="11">PSN309</strain>
    </source>
</reference>
<evidence type="ECO:0000256" key="7">
    <source>
        <dbReference type="ARBA" id="ARBA00022833"/>
    </source>
</evidence>
<evidence type="ECO:0000313" key="11">
    <source>
        <dbReference type="EMBL" id="KAK4189273.1"/>
    </source>
</evidence>
<organism evidence="11 12">
    <name type="scientific">Podospora australis</name>
    <dbReference type="NCBI Taxonomy" id="1536484"/>
    <lineage>
        <taxon>Eukaryota</taxon>
        <taxon>Fungi</taxon>
        <taxon>Dikarya</taxon>
        <taxon>Ascomycota</taxon>
        <taxon>Pezizomycotina</taxon>
        <taxon>Sordariomycetes</taxon>
        <taxon>Sordariomycetidae</taxon>
        <taxon>Sordariales</taxon>
        <taxon>Podosporaceae</taxon>
        <taxon>Podospora</taxon>
    </lineage>
</organism>
<evidence type="ECO:0000256" key="8">
    <source>
        <dbReference type="SAM" id="MobiDB-lite"/>
    </source>
</evidence>
<protein>
    <submittedName>
        <fullName evidence="11">E3 ubiquitin-protein ligase RNF216</fullName>
    </submittedName>
</protein>
<keyword evidence="12" id="KW-1185">Reference proteome</keyword>
<proteinExistence type="predicted"/>
<dbReference type="Pfam" id="PF26191">
    <property type="entry name" value="RING-HC_RBR_RNF216"/>
    <property type="match status" value="1"/>
</dbReference>
<dbReference type="PANTHER" id="PTHR22770">
    <property type="entry name" value="UBIQUITIN CONJUGATING ENZYME 7 INTERACTING PROTEIN-RELATED"/>
    <property type="match status" value="1"/>
</dbReference>
<name>A0AAN6WVQ6_9PEZI</name>
<dbReference type="GO" id="GO:0016740">
    <property type="term" value="F:transferase activity"/>
    <property type="evidence" value="ECO:0007669"/>
    <property type="project" value="UniProtKB-KW"/>
</dbReference>
<keyword evidence="5" id="KW-0863">Zinc-finger</keyword>
<evidence type="ECO:0000256" key="6">
    <source>
        <dbReference type="ARBA" id="ARBA00022786"/>
    </source>
</evidence>
<dbReference type="Proteomes" id="UP001302126">
    <property type="component" value="Unassembled WGS sequence"/>
</dbReference>
<dbReference type="InterPro" id="IPR058758">
    <property type="entry name" value="UBA_RNF216"/>
</dbReference>
<dbReference type="Pfam" id="PF26200">
    <property type="entry name" value="Rcat_RNF216"/>
    <property type="match status" value="1"/>
</dbReference>
<feature type="compositionally biased region" description="Polar residues" evidence="8">
    <location>
        <begin position="1"/>
        <end position="16"/>
    </location>
</feature>
<comment type="pathway">
    <text evidence="1">Protein modification; protein ubiquitination.</text>
</comment>
<dbReference type="Gene3D" id="1.20.120.1750">
    <property type="match status" value="1"/>
</dbReference>
<evidence type="ECO:0000256" key="1">
    <source>
        <dbReference type="ARBA" id="ARBA00004906"/>
    </source>
</evidence>